<comment type="similarity">
    <text evidence="1">Belongs to the multi antimicrobial extrusion (MATE) (TC 2.A.66.1) family.</text>
</comment>
<organism evidence="3 4">
    <name type="scientific">Triparma laevis f. longispina</name>
    <dbReference type="NCBI Taxonomy" id="1714387"/>
    <lineage>
        <taxon>Eukaryota</taxon>
        <taxon>Sar</taxon>
        <taxon>Stramenopiles</taxon>
        <taxon>Ochrophyta</taxon>
        <taxon>Bolidophyceae</taxon>
        <taxon>Parmales</taxon>
        <taxon>Triparmaceae</taxon>
        <taxon>Triparma</taxon>
    </lineage>
</organism>
<keyword evidence="4" id="KW-1185">Reference proteome</keyword>
<comment type="caution">
    <text evidence="3">The sequence shown here is derived from an EMBL/GenBank/DDBJ whole genome shotgun (WGS) entry which is preliminary data.</text>
</comment>
<keyword evidence="2" id="KW-0812">Transmembrane</keyword>
<evidence type="ECO:0000256" key="2">
    <source>
        <dbReference type="SAM" id="Phobius"/>
    </source>
</evidence>
<protein>
    <submittedName>
        <fullName evidence="3">Uncharacterized protein</fullName>
    </submittedName>
</protein>
<dbReference type="GO" id="GO:0016020">
    <property type="term" value="C:membrane"/>
    <property type="evidence" value="ECO:0007669"/>
    <property type="project" value="InterPro"/>
</dbReference>
<dbReference type="InterPro" id="IPR002528">
    <property type="entry name" value="MATE_fam"/>
</dbReference>
<keyword evidence="2" id="KW-1133">Transmembrane helix</keyword>
<reference evidence="4" key="1">
    <citation type="journal article" date="2023" name="Commun. Biol.">
        <title>Genome analysis of Parmales, the sister group of diatoms, reveals the evolutionary specialization of diatoms from phago-mixotrophs to photoautotrophs.</title>
        <authorList>
            <person name="Ban H."/>
            <person name="Sato S."/>
            <person name="Yoshikawa S."/>
            <person name="Yamada K."/>
            <person name="Nakamura Y."/>
            <person name="Ichinomiya M."/>
            <person name="Sato N."/>
            <person name="Blanc-Mathieu R."/>
            <person name="Endo H."/>
            <person name="Kuwata A."/>
            <person name="Ogata H."/>
        </authorList>
    </citation>
    <scope>NUCLEOTIDE SEQUENCE [LARGE SCALE GENOMIC DNA]</scope>
    <source>
        <strain evidence="4">NIES 3700</strain>
    </source>
</reference>
<dbReference type="EMBL" id="BRXW01000168">
    <property type="protein sequence ID" value="GMI11861.1"/>
    <property type="molecule type" value="Genomic_DNA"/>
</dbReference>
<gene>
    <name evidence="3" type="ORF">TrLO_g13291</name>
</gene>
<dbReference type="Proteomes" id="UP001165122">
    <property type="component" value="Unassembled WGS sequence"/>
</dbReference>
<evidence type="ECO:0000313" key="4">
    <source>
        <dbReference type="Proteomes" id="UP001165122"/>
    </source>
</evidence>
<dbReference type="GO" id="GO:0015297">
    <property type="term" value="F:antiporter activity"/>
    <property type="evidence" value="ECO:0007669"/>
    <property type="project" value="InterPro"/>
</dbReference>
<keyword evidence="2" id="KW-0472">Membrane</keyword>
<name>A0A9W7FGY1_9STRA</name>
<dbReference type="GO" id="GO:0042910">
    <property type="term" value="F:xenobiotic transmembrane transporter activity"/>
    <property type="evidence" value="ECO:0007669"/>
    <property type="project" value="InterPro"/>
</dbReference>
<evidence type="ECO:0000313" key="3">
    <source>
        <dbReference type="EMBL" id="GMI11861.1"/>
    </source>
</evidence>
<dbReference type="Pfam" id="PF01554">
    <property type="entry name" value="MatE"/>
    <property type="match status" value="1"/>
</dbReference>
<proteinExistence type="inferred from homology"/>
<sequence length="92" mass="9587">MYGLTDAGASTVGLPLGAGRHDLAKTASLLKLMFCMAISVAIIFISTHTVIGKIFSNDENVISLSASLALILSISYCLLSMTFACFGALQGQ</sequence>
<feature type="transmembrane region" description="Helical" evidence="2">
    <location>
        <begin position="29"/>
        <end position="51"/>
    </location>
</feature>
<evidence type="ECO:0000256" key="1">
    <source>
        <dbReference type="ARBA" id="ARBA00010199"/>
    </source>
</evidence>
<accession>A0A9W7FGY1</accession>
<dbReference type="AlphaFoldDB" id="A0A9W7FGY1"/>
<feature type="transmembrane region" description="Helical" evidence="2">
    <location>
        <begin position="63"/>
        <end position="89"/>
    </location>
</feature>